<dbReference type="EMBL" id="MBRJ01000011">
    <property type="protein sequence ID" value="OHX49485.1"/>
    <property type="molecule type" value="Genomic_DNA"/>
</dbReference>
<gene>
    <name evidence="1" type="ORF">BBV17_12950</name>
</gene>
<sequence>MQHSPSFFFLFKKAFIFEANDRMTPGKKYPRTGIATIQQLRHETAIAQADLSYTKCGVFLAGNSSNNHKGIVVLNYFNILCMKGAIGEFSI</sequence>
<evidence type="ECO:0000313" key="1">
    <source>
        <dbReference type="EMBL" id="OHX49485.1"/>
    </source>
</evidence>
<proteinExistence type="predicted"/>
<name>A0ABX3CVW0_9BACI</name>
<reference evidence="1 2" key="1">
    <citation type="submission" date="2016-07" db="EMBL/GenBank/DDBJ databases">
        <title>Bacillus oceanisediminis whole genome.</title>
        <authorList>
            <person name="Pal Y."/>
            <person name="Verma A."/>
            <person name="Mual P."/>
            <person name="Srinivasan K."/>
        </authorList>
    </citation>
    <scope>NUCLEOTIDE SEQUENCE [LARGE SCALE GENOMIC DNA]</scope>
    <source>
        <strain evidence="1 2">Bhandara28</strain>
    </source>
</reference>
<accession>A0ABX3CVW0</accession>
<evidence type="ECO:0000313" key="2">
    <source>
        <dbReference type="Proteomes" id="UP000180194"/>
    </source>
</evidence>
<keyword evidence="2" id="KW-1185">Reference proteome</keyword>
<protein>
    <submittedName>
        <fullName evidence="1">Uncharacterized protein</fullName>
    </submittedName>
</protein>
<dbReference type="Proteomes" id="UP000180194">
    <property type="component" value="Unassembled WGS sequence"/>
</dbReference>
<organism evidence="1 2">
    <name type="scientific">Cytobacillus oceanisediminis</name>
    <dbReference type="NCBI Taxonomy" id="665099"/>
    <lineage>
        <taxon>Bacteria</taxon>
        <taxon>Bacillati</taxon>
        <taxon>Bacillota</taxon>
        <taxon>Bacilli</taxon>
        <taxon>Bacillales</taxon>
        <taxon>Bacillaceae</taxon>
        <taxon>Cytobacillus</taxon>
    </lineage>
</organism>
<comment type="caution">
    <text evidence="1">The sequence shown here is derived from an EMBL/GenBank/DDBJ whole genome shotgun (WGS) entry which is preliminary data.</text>
</comment>